<proteinExistence type="predicted"/>
<dbReference type="EMBL" id="CP060131">
    <property type="protein sequence ID" value="QNG52250.1"/>
    <property type="molecule type" value="Genomic_DNA"/>
</dbReference>
<keyword evidence="2" id="KW-1185">Reference proteome</keyword>
<dbReference type="AlphaFoldDB" id="A0A7G7MHI9"/>
<protein>
    <submittedName>
        <fullName evidence="1">Uncharacterized protein</fullName>
    </submittedName>
</protein>
<evidence type="ECO:0000313" key="1">
    <source>
        <dbReference type="EMBL" id="QNG52250.1"/>
    </source>
</evidence>
<dbReference type="Proteomes" id="UP000515728">
    <property type="component" value="Chromosome"/>
</dbReference>
<gene>
    <name evidence="1" type="ORF">H6H00_30145</name>
</gene>
<organism evidence="1 2">
    <name type="scientific">Pseudonocardia petroleophila</name>
    <dbReference type="NCBI Taxonomy" id="37331"/>
    <lineage>
        <taxon>Bacteria</taxon>
        <taxon>Bacillati</taxon>
        <taxon>Actinomycetota</taxon>
        <taxon>Actinomycetes</taxon>
        <taxon>Pseudonocardiales</taxon>
        <taxon>Pseudonocardiaceae</taxon>
        <taxon>Pseudonocardia</taxon>
    </lineage>
</organism>
<evidence type="ECO:0000313" key="2">
    <source>
        <dbReference type="Proteomes" id="UP000515728"/>
    </source>
</evidence>
<name>A0A7G7MHI9_9PSEU</name>
<accession>A0A7G7MHI9</accession>
<reference evidence="1 2" key="1">
    <citation type="submission" date="2020-08" db="EMBL/GenBank/DDBJ databases">
        <authorList>
            <person name="Mo P."/>
        </authorList>
    </citation>
    <scope>NUCLEOTIDE SEQUENCE [LARGE SCALE GENOMIC DNA]</scope>
    <source>
        <strain evidence="1 2">CGMCC 4.1532</strain>
    </source>
</reference>
<dbReference type="RefSeq" id="WP_185719000.1">
    <property type="nucleotide sequence ID" value="NZ_BAAAWI010000001.1"/>
</dbReference>
<sequence length="197" mass="21476">MTEPRFDLGWMDDVIRGLHSLTSDQVPALEITLLDAVVDWLFSPQNPQIANPEAEYDESHAGTLVSTMFTAVDTSRTFLPKREPAVTDTITAARTRIVDGAHELSAQGPDGISILVSRAMPSVLAELGDNSGEKGKQAHGVYVYLLYALALGTRTEHDPVVLDGVVESFIGWDGVLRDGYVLPWRPARPEPEPDQPA</sequence>
<dbReference type="KEGG" id="ppel:H6H00_30145"/>